<protein>
    <submittedName>
        <fullName evidence="2">Uncharacterized protein</fullName>
    </submittedName>
</protein>
<reference evidence="2 3" key="1">
    <citation type="journal article" date="2015" name="Genome Announc.">
        <title>Complete Genome Sequence of Spiroplasma cantharicola CC-1T (DSM 21588), a Bacterium Isolated from Soldier Beetle (Cantharis carolinus).</title>
        <authorList>
            <person name="Lo W.S."/>
            <person name="Liu P.Y."/>
            <person name="Kuo C.H."/>
        </authorList>
    </citation>
    <scope>NUCLEOTIDE SEQUENCE [LARGE SCALE GENOMIC DNA]</scope>
    <source>
        <strain evidence="2 3">CC-1</strain>
    </source>
</reference>
<organism evidence="2 3">
    <name type="scientific">Spiroplasma cantharicola</name>
    <dbReference type="NCBI Taxonomy" id="362837"/>
    <lineage>
        <taxon>Bacteria</taxon>
        <taxon>Bacillati</taxon>
        <taxon>Mycoplasmatota</taxon>
        <taxon>Mollicutes</taxon>
        <taxon>Entomoplasmatales</taxon>
        <taxon>Spiroplasmataceae</taxon>
        <taxon>Spiroplasma</taxon>
    </lineage>
</organism>
<name>A0A0M4JSB8_9MOLU</name>
<keyword evidence="1" id="KW-1133">Transmembrane helix</keyword>
<proteinExistence type="predicted"/>
<evidence type="ECO:0000313" key="2">
    <source>
        <dbReference type="EMBL" id="ALD66422.1"/>
    </source>
</evidence>
<dbReference type="PATRIC" id="fig|362837.3.peg.527"/>
<dbReference type="RefSeq" id="WP_053946181.1">
    <property type="nucleotide sequence ID" value="NZ_CP012622.1"/>
</dbReference>
<evidence type="ECO:0000313" key="3">
    <source>
        <dbReference type="Proteomes" id="UP000063919"/>
    </source>
</evidence>
<feature type="transmembrane region" description="Helical" evidence="1">
    <location>
        <begin position="69"/>
        <end position="91"/>
    </location>
</feature>
<accession>A0A0M4JSB8</accession>
<dbReference type="AlphaFoldDB" id="A0A0M4JSB8"/>
<dbReference type="STRING" id="362837.SCANT_v1c05160"/>
<dbReference type="EMBL" id="CP012622">
    <property type="protein sequence ID" value="ALD66422.1"/>
    <property type="molecule type" value="Genomic_DNA"/>
</dbReference>
<dbReference type="OrthoDB" id="390327at2"/>
<dbReference type="Proteomes" id="UP000063919">
    <property type="component" value="Chromosome"/>
</dbReference>
<gene>
    <name evidence="2" type="ORF">SCANT_v1c05160</name>
</gene>
<dbReference type="KEGG" id="scj:SCANT_v1c05160"/>
<evidence type="ECO:0000256" key="1">
    <source>
        <dbReference type="SAM" id="Phobius"/>
    </source>
</evidence>
<feature type="transmembrane region" description="Helical" evidence="1">
    <location>
        <begin position="39"/>
        <end position="63"/>
    </location>
</feature>
<keyword evidence="1" id="KW-0472">Membrane</keyword>
<keyword evidence="1" id="KW-0812">Transmembrane</keyword>
<keyword evidence="3" id="KW-1185">Reference proteome</keyword>
<sequence>MWSAIEIIQFITLNIISIFFIYFAVINSINKEEKKWLRIVHIVIGGLNSIWIILIYTLNFFIWKSSWGVNVGVNFGFIILDILYLSMWFILKLKK</sequence>
<feature type="transmembrane region" description="Helical" evidence="1">
    <location>
        <begin position="6"/>
        <end position="27"/>
    </location>
</feature>